<evidence type="ECO:0000313" key="1">
    <source>
        <dbReference type="EMBL" id="GBN53665.1"/>
    </source>
</evidence>
<gene>
    <name evidence="1" type="ORF">AVEN_96988_1</name>
</gene>
<sequence length="54" mass="6053">MLKDEDSHLSNKSFQFTNGPVASRPIGLTNLCSSMMDHACHESRNFSTRTILPE</sequence>
<evidence type="ECO:0000313" key="2">
    <source>
        <dbReference type="Proteomes" id="UP000499080"/>
    </source>
</evidence>
<protein>
    <submittedName>
        <fullName evidence="1">Uncharacterized protein</fullName>
    </submittedName>
</protein>
<reference evidence="1 2" key="1">
    <citation type="journal article" date="2019" name="Sci. Rep.">
        <title>Orb-weaving spider Araneus ventricosus genome elucidates the spidroin gene catalogue.</title>
        <authorList>
            <person name="Kono N."/>
            <person name="Nakamura H."/>
            <person name="Ohtoshi R."/>
            <person name="Moran D.A.P."/>
            <person name="Shinohara A."/>
            <person name="Yoshida Y."/>
            <person name="Fujiwara M."/>
            <person name="Mori M."/>
            <person name="Tomita M."/>
            <person name="Arakawa K."/>
        </authorList>
    </citation>
    <scope>NUCLEOTIDE SEQUENCE [LARGE SCALE GENOMIC DNA]</scope>
</reference>
<dbReference type="Proteomes" id="UP000499080">
    <property type="component" value="Unassembled WGS sequence"/>
</dbReference>
<proteinExistence type="predicted"/>
<keyword evidence="2" id="KW-1185">Reference proteome</keyword>
<comment type="caution">
    <text evidence="1">The sequence shown here is derived from an EMBL/GenBank/DDBJ whole genome shotgun (WGS) entry which is preliminary data.</text>
</comment>
<organism evidence="1 2">
    <name type="scientific">Araneus ventricosus</name>
    <name type="common">Orbweaver spider</name>
    <name type="synonym">Epeira ventricosa</name>
    <dbReference type="NCBI Taxonomy" id="182803"/>
    <lineage>
        <taxon>Eukaryota</taxon>
        <taxon>Metazoa</taxon>
        <taxon>Ecdysozoa</taxon>
        <taxon>Arthropoda</taxon>
        <taxon>Chelicerata</taxon>
        <taxon>Arachnida</taxon>
        <taxon>Araneae</taxon>
        <taxon>Araneomorphae</taxon>
        <taxon>Entelegynae</taxon>
        <taxon>Araneoidea</taxon>
        <taxon>Araneidae</taxon>
        <taxon>Araneus</taxon>
    </lineage>
</organism>
<accession>A0A4Y2PP12</accession>
<feature type="non-terminal residue" evidence="1">
    <location>
        <position position="54"/>
    </location>
</feature>
<name>A0A4Y2PP12_ARAVE</name>
<dbReference type="EMBL" id="BGPR01011928">
    <property type="protein sequence ID" value="GBN53665.1"/>
    <property type="molecule type" value="Genomic_DNA"/>
</dbReference>
<dbReference type="AlphaFoldDB" id="A0A4Y2PP12"/>